<dbReference type="SUPFAM" id="SSF159941">
    <property type="entry name" value="MM3350-like"/>
    <property type="match status" value="1"/>
</dbReference>
<dbReference type="InterPro" id="IPR012912">
    <property type="entry name" value="Plasmid_pRiA4b_Orf3-like"/>
</dbReference>
<evidence type="ECO:0000313" key="2">
    <source>
        <dbReference type="EMBL" id="CEA15957.1"/>
    </source>
</evidence>
<proteinExistence type="predicted"/>
<dbReference type="STRING" id="1562970.ING2E5B_1207"/>
<sequence length="187" mass="21599">MIFKFLILSDEVDNFKREIKIDADATFLDLYKSILDCTGYSDKEMASFFLTDNKWRKKQEITLVEMDTDSDEDSFTMDECVLSDFLEDEKQKLMFVFEYLTERALYIELSEIIPGKNLKKAICTVSEGEPPVQITEIQDVKHEGVTFDLGESFYGDENFDLDELDKEGFDGLDEIDISSNTDSADIY</sequence>
<gene>
    <name evidence="2" type="ORF">ING2E5B_1207</name>
</gene>
<reference evidence="2 3" key="1">
    <citation type="submission" date="2014-08" db="EMBL/GenBank/DDBJ databases">
        <authorList>
            <person name="Wibberg D."/>
        </authorList>
    </citation>
    <scope>NUCLEOTIDE SEQUENCE [LARGE SCALE GENOMIC DNA]</scope>
    <source>
        <strain evidence="3">ING2-E5B</strain>
    </source>
</reference>
<dbReference type="Pfam" id="PF07929">
    <property type="entry name" value="PRiA4_ORF3"/>
    <property type="match status" value="1"/>
</dbReference>
<protein>
    <recommendedName>
        <fullName evidence="1">Plasmid pRiA4b Orf3-like domain-containing protein</fullName>
    </recommendedName>
</protein>
<organism evidence="2 3">
    <name type="scientific">Fermentimonas caenicola</name>
    <dbReference type="NCBI Taxonomy" id="1562970"/>
    <lineage>
        <taxon>Bacteria</taxon>
        <taxon>Pseudomonadati</taxon>
        <taxon>Bacteroidota</taxon>
        <taxon>Bacteroidia</taxon>
        <taxon>Bacteroidales</taxon>
        <taxon>Dysgonomonadaceae</taxon>
        <taxon>Fermentimonas</taxon>
    </lineage>
</organism>
<dbReference type="KEGG" id="pbt:ING2E5B_1207"/>
<dbReference type="InterPro" id="IPR024047">
    <property type="entry name" value="MM3350-like_sf"/>
</dbReference>
<dbReference type="Gene3D" id="3.10.290.30">
    <property type="entry name" value="MM3350-like"/>
    <property type="match status" value="1"/>
</dbReference>
<dbReference type="AlphaFoldDB" id="A0A098C1Z3"/>
<keyword evidence="3" id="KW-1185">Reference proteome</keyword>
<evidence type="ECO:0000313" key="3">
    <source>
        <dbReference type="Proteomes" id="UP000032417"/>
    </source>
</evidence>
<name>A0A098C1Z3_9BACT</name>
<accession>A0A098C1Z3</accession>
<feature type="domain" description="Plasmid pRiA4b Orf3-like" evidence="1">
    <location>
        <begin position="8"/>
        <end position="131"/>
    </location>
</feature>
<dbReference type="HOGENOM" id="CLU_108362_0_0_10"/>
<dbReference type="Proteomes" id="UP000032417">
    <property type="component" value="Chromosome 1"/>
</dbReference>
<dbReference type="EMBL" id="LN515532">
    <property type="protein sequence ID" value="CEA15957.1"/>
    <property type="molecule type" value="Genomic_DNA"/>
</dbReference>
<dbReference type="OrthoDB" id="666725at2"/>
<evidence type="ECO:0000259" key="1">
    <source>
        <dbReference type="Pfam" id="PF07929"/>
    </source>
</evidence>